<name>A0A8H7U8I7_MORIS</name>
<reference evidence="12" key="1">
    <citation type="submission" date="2020-12" db="EMBL/GenBank/DDBJ databases">
        <title>Metabolic potential, ecology and presence of endohyphal bacteria is reflected in genomic diversity of Mucoromycotina.</title>
        <authorList>
            <person name="Muszewska A."/>
            <person name="Okrasinska A."/>
            <person name="Steczkiewicz K."/>
            <person name="Drgas O."/>
            <person name="Orlowska M."/>
            <person name="Perlinska-Lenart U."/>
            <person name="Aleksandrzak-Piekarczyk T."/>
            <person name="Szatraj K."/>
            <person name="Zielenkiewicz U."/>
            <person name="Pilsyk S."/>
            <person name="Malc E."/>
            <person name="Mieczkowski P."/>
            <person name="Kruszewska J.S."/>
            <person name="Biernat P."/>
            <person name="Pawlowska J."/>
        </authorList>
    </citation>
    <scope>NUCLEOTIDE SEQUENCE</scope>
    <source>
        <strain evidence="12">WA0000067209</strain>
    </source>
</reference>
<evidence type="ECO:0000256" key="11">
    <source>
        <dbReference type="ARBA" id="ARBA00024326"/>
    </source>
</evidence>
<comment type="pathway">
    <text evidence="11">Phospholipid metabolism; phosphatidylethanolamine biosynthesis.</text>
</comment>
<organism evidence="12 13">
    <name type="scientific">Mortierella isabellina</name>
    <name type="common">Filamentous fungus</name>
    <name type="synonym">Umbelopsis isabellina</name>
    <dbReference type="NCBI Taxonomy" id="91625"/>
    <lineage>
        <taxon>Eukaryota</taxon>
        <taxon>Fungi</taxon>
        <taxon>Fungi incertae sedis</taxon>
        <taxon>Mucoromycota</taxon>
        <taxon>Mucoromycotina</taxon>
        <taxon>Umbelopsidomycetes</taxon>
        <taxon>Umbelopsidales</taxon>
        <taxon>Umbelopsidaceae</taxon>
        <taxon>Umbelopsis</taxon>
    </lineage>
</organism>
<evidence type="ECO:0000256" key="8">
    <source>
        <dbReference type="ARBA" id="ARBA00023239"/>
    </source>
</evidence>
<evidence type="ECO:0000256" key="1">
    <source>
        <dbReference type="ARBA" id="ARBA00001928"/>
    </source>
</evidence>
<gene>
    <name evidence="12" type="ORF">INT43_004704</name>
</gene>
<evidence type="ECO:0000256" key="2">
    <source>
        <dbReference type="ARBA" id="ARBA00005189"/>
    </source>
</evidence>
<keyword evidence="13" id="KW-1185">Reference proteome</keyword>
<dbReference type="GO" id="GO:0006646">
    <property type="term" value="P:phosphatidylethanolamine biosynthetic process"/>
    <property type="evidence" value="ECO:0007669"/>
    <property type="project" value="UniProtKB-UniPathway"/>
</dbReference>
<dbReference type="Proteomes" id="UP000654370">
    <property type="component" value="Unassembled WGS sequence"/>
</dbReference>
<evidence type="ECO:0000313" key="13">
    <source>
        <dbReference type="Proteomes" id="UP000654370"/>
    </source>
</evidence>
<proteinExistence type="predicted"/>
<dbReference type="InterPro" id="IPR033177">
    <property type="entry name" value="PSD-B"/>
</dbReference>
<evidence type="ECO:0000256" key="6">
    <source>
        <dbReference type="ARBA" id="ARBA00023098"/>
    </source>
</evidence>
<evidence type="ECO:0000256" key="10">
    <source>
        <dbReference type="ARBA" id="ARBA00023317"/>
    </source>
</evidence>
<comment type="caution">
    <text evidence="12">The sequence shown here is derived from an EMBL/GenBank/DDBJ whole genome shotgun (WGS) entry which is preliminary data.</text>
</comment>
<keyword evidence="7" id="KW-0594">Phospholipid biosynthesis</keyword>
<evidence type="ECO:0000256" key="5">
    <source>
        <dbReference type="ARBA" id="ARBA00022793"/>
    </source>
</evidence>
<evidence type="ECO:0000256" key="7">
    <source>
        <dbReference type="ARBA" id="ARBA00023209"/>
    </source>
</evidence>
<keyword evidence="4" id="KW-0444">Lipid biosynthesis</keyword>
<accession>A0A8H7U8I7</accession>
<evidence type="ECO:0000256" key="3">
    <source>
        <dbReference type="ARBA" id="ARBA00012243"/>
    </source>
</evidence>
<dbReference type="EMBL" id="JAEPQZ010000015">
    <property type="protein sequence ID" value="KAG2173330.1"/>
    <property type="molecule type" value="Genomic_DNA"/>
</dbReference>
<keyword evidence="8" id="KW-0456">Lyase</keyword>
<dbReference type="EC" id="4.1.1.65" evidence="3"/>
<evidence type="ECO:0000256" key="9">
    <source>
        <dbReference type="ARBA" id="ARBA00023264"/>
    </source>
</evidence>
<dbReference type="OrthoDB" id="5973539at2759"/>
<keyword evidence="6" id="KW-0443">Lipid metabolism</keyword>
<dbReference type="PANTHER" id="PTHR10067:SF17">
    <property type="entry name" value="PHOSPHATIDYLSERINE DECARBOXYLASE PROENZYME 2"/>
    <property type="match status" value="1"/>
</dbReference>
<dbReference type="NCBIfam" id="TIGR00163">
    <property type="entry name" value="PS_decarb"/>
    <property type="match status" value="1"/>
</dbReference>
<evidence type="ECO:0000313" key="12">
    <source>
        <dbReference type="EMBL" id="KAG2173330.1"/>
    </source>
</evidence>
<keyword evidence="10" id="KW-0670">Pyruvate</keyword>
<dbReference type="AlphaFoldDB" id="A0A8H7U8I7"/>
<dbReference type="InterPro" id="IPR003817">
    <property type="entry name" value="PS_Dcarbxylase"/>
</dbReference>
<keyword evidence="5" id="KW-0210">Decarboxylase</keyword>
<keyword evidence="9" id="KW-1208">Phospholipid metabolism</keyword>
<dbReference type="GO" id="GO:0004609">
    <property type="term" value="F:phosphatidylserine decarboxylase activity"/>
    <property type="evidence" value="ECO:0007669"/>
    <property type="project" value="UniProtKB-EC"/>
</dbReference>
<dbReference type="PANTHER" id="PTHR10067">
    <property type="entry name" value="PHOSPHATIDYLSERINE DECARBOXYLASE"/>
    <property type="match status" value="1"/>
</dbReference>
<dbReference type="UniPathway" id="UPA00558"/>
<sequence>MLTNNYHPEYTDEHFKLSKEVEEHLANNDHEGLMKAFSKSVDSTTSGKSLVQGGIHSPSNASHPKWYHRKLPGWVHFHMIPENLMVSVKKRYGNFVVDRETKEYKYEEMPIATRVGMHLLFAGYAEEHREFFKNGVYSVSTRSLTQMSYIVVELNTLHHLFQTETLKEGAYFDDPKSVSQIPAFIQHYGLDMSEYERPDPKDYTNFNDFFARKIKPERRPIDSAQDNSIITAAADCRLVVFPTVSKATEMWIKGKKFTLGTLFQDNELAKDYEDGSVAIFRLAPQDYHRYHAPASCTVETIKEIPGTYYTVNPCAVKEDLNVFTENHRCVATLKQADGKKFAMVFVGALLVGTIVNTNAAKPGDSVLKGDEMGCFQYGGSTVIAVFPKGEVTWDDDLLKNSEQPVETIIKMGTHVGQFNNA</sequence>
<comment type="pathway">
    <text evidence="2">Lipid metabolism.</text>
</comment>
<dbReference type="Pfam" id="PF02666">
    <property type="entry name" value="PS_Dcarbxylase"/>
    <property type="match status" value="1"/>
</dbReference>
<comment type="cofactor">
    <cofactor evidence="1">
        <name>pyruvate</name>
        <dbReference type="ChEBI" id="CHEBI:15361"/>
    </cofactor>
</comment>
<protein>
    <recommendedName>
        <fullName evidence="3">phosphatidylserine decarboxylase</fullName>
        <ecNumber evidence="3">4.1.1.65</ecNumber>
    </recommendedName>
</protein>
<evidence type="ECO:0000256" key="4">
    <source>
        <dbReference type="ARBA" id="ARBA00022516"/>
    </source>
</evidence>